<evidence type="ECO:0000256" key="1">
    <source>
        <dbReference type="SAM" id="Phobius"/>
    </source>
</evidence>
<evidence type="ECO:0000313" key="3">
    <source>
        <dbReference type="Proteomes" id="UP001552299"/>
    </source>
</evidence>
<keyword evidence="1" id="KW-1133">Transmembrane helix</keyword>
<comment type="caution">
    <text evidence="2">The sequence shown here is derived from an EMBL/GenBank/DDBJ whole genome shotgun (WGS) entry which is preliminary data.</text>
</comment>
<reference evidence="2 3" key="1">
    <citation type="journal article" date="2024" name="Plant Biotechnol. J.">
        <title>Dendrobium thyrsiflorum genome and its molecular insights into genes involved in important horticultural traits.</title>
        <authorList>
            <person name="Chen B."/>
            <person name="Wang J.Y."/>
            <person name="Zheng P.J."/>
            <person name="Li K.L."/>
            <person name="Liang Y.M."/>
            <person name="Chen X.F."/>
            <person name="Zhang C."/>
            <person name="Zhao X."/>
            <person name="He X."/>
            <person name="Zhang G.Q."/>
            <person name="Liu Z.J."/>
            <person name="Xu Q."/>
        </authorList>
    </citation>
    <scope>NUCLEOTIDE SEQUENCE [LARGE SCALE GENOMIC DNA]</scope>
    <source>
        <strain evidence="2">GZMU011</strain>
    </source>
</reference>
<keyword evidence="3" id="KW-1185">Reference proteome</keyword>
<proteinExistence type="predicted"/>
<sequence length="274" mass="30222">MPRVIVFLFPPITRVMLLLLLLTRVILMISEDIGVEMVNTLDINAPSLNVLPITSERLNEENCEANLMVKDEENNGFIVVSSNNDGEHDHINALIGVIEGPIDAIIEPVFAVEDFSPLITSSGAKEMIWRCLLRLEKIVSSVGNLYSLELVACIGPMDVLASNKHRGSDENYVASVSLTCNLKEIENVHFINVPIELVSSDGLKEKLSSNVIDNSVDQSDRLDGYGSSPCWFAGDGLEEVVDDFNELHGLTLSDKIQQKISKNGSTGRRRKTKE</sequence>
<organism evidence="2 3">
    <name type="scientific">Dendrobium thyrsiflorum</name>
    <name type="common">Pinecone-like raceme dendrobium</name>
    <name type="synonym">Orchid</name>
    <dbReference type="NCBI Taxonomy" id="117978"/>
    <lineage>
        <taxon>Eukaryota</taxon>
        <taxon>Viridiplantae</taxon>
        <taxon>Streptophyta</taxon>
        <taxon>Embryophyta</taxon>
        <taxon>Tracheophyta</taxon>
        <taxon>Spermatophyta</taxon>
        <taxon>Magnoliopsida</taxon>
        <taxon>Liliopsida</taxon>
        <taxon>Asparagales</taxon>
        <taxon>Orchidaceae</taxon>
        <taxon>Epidendroideae</taxon>
        <taxon>Malaxideae</taxon>
        <taxon>Dendrobiinae</taxon>
        <taxon>Dendrobium</taxon>
    </lineage>
</organism>
<gene>
    <name evidence="2" type="ORF">M5K25_027311</name>
</gene>
<dbReference type="EMBL" id="JANQDX010000019">
    <property type="protein sequence ID" value="KAL0905131.1"/>
    <property type="molecule type" value="Genomic_DNA"/>
</dbReference>
<keyword evidence="1" id="KW-0812">Transmembrane</keyword>
<dbReference type="Proteomes" id="UP001552299">
    <property type="component" value="Unassembled WGS sequence"/>
</dbReference>
<protein>
    <submittedName>
        <fullName evidence="2">Uncharacterized protein</fullName>
    </submittedName>
</protein>
<dbReference type="AlphaFoldDB" id="A0ABD0TZN0"/>
<accession>A0ABD0TZN0</accession>
<evidence type="ECO:0000313" key="2">
    <source>
        <dbReference type="EMBL" id="KAL0905131.1"/>
    </source>
</evidence>
<feature type="transmembrane region" description="Helical" evidence="1">
    <location>
        <begin position="6"/>
        <end position="27"/>
    </location>
</feature>
<keyword evidence="1" id="KW-0472">Membrane</keyword>
<name>A0ABD0TZN0_DENTH</name>